<name>A0A1C3HP08_9GAMM</name>
<evidence type="ECO:0000313" key="1">
    <source>
        <dbReference type="EMBL" id="SAY71868.1"/>
    </source>
</evidence>
<accession>A0A1C3HP08</accession>
<protein>
    <submittedName>
        <fullName evidence="1">Uncharacterized protein</fullName>
    </submittedName>
</protein>
<dbReference type="AlphaFoldDB" id="A0A1C3HP08"/>
<dbReference type="EMBL" id="FKLO01000026">
    <property type="protein sequence ID" value="SAY71868.1"/>
    <property type="molecule type" value="Genomic_DNA"/>
</dbReference>
<dbReference type="Proteomes" id="UP000190837">
    <property type="component" value="Unassembled WGS sequence"/>
</dbReference>
<sequence>MFYRGQQTKAFIALPARQMKSSIHEIMVMHSASIRQKQP</sequence>
<gene>
    <name evidence="1" type="ORF">CHUV0807_0644</name>
</gene>
<evidence type="ECO:0000313" key="2">
    <source>
        <dbReference type="Proteomes" id="UP000190837"/>
    </source>
</evidence>
<reference evidence="2" key="1">
    <citation type="submission" date="2016-04" db="EMBL/GenBank/DDBJ databases">
        <authorList>
            <person name="Tagini F."/>
        </authorList>
    </citation>
    <scope>NUCLEOTIDE SEQUENCE [LARGE SCALE GENOMIC DNA]</scope>
    <source>
        <strain evidence="2">CHUV0807</strain>
    </source>
</reference>
<proteinExistence type="predicted"/>
<organism evidence="1 2">
    <name type="scientific">Cardiobacterium hominis</name>
    <dbReference type="NCBI Taxonomy" id="2718"/>
    <lineage>
        <taxon>Bacteria</taxon>
        <taxon>Pseudomonadati</taxon>
        <taxon>Pseudomonadota</taxon>
        <taxon>Gammaproteobacteria</taxon>
        <taxon>Cardiobacteriales</taxon>
        <taxon>Cardiobacteriaceae</taxon>
        <taxon>Cardiobacterium</taxon>
    </lineage>
</organism>